<dbReference type="Proteomes" id="UP000829685">
    <property type="component" value="Unassembled WGS sequence"/>
</dbReference>
<dbReference type="InterPro" id="IPR018744">
    <property type="entry name" value="DUF2293"/>
</dbReference>
<feature type="domain" description="DUF2293" evidence="2">
    <location>
        <begin position="175"/>
        <end position="264"/>
    </location>
</feature>
<dbReference type="EMBL" id="JAFIMR010000015">
    <property type="protein sequence ID" value="KAI1869600.1"/>
    <property type="molecule type" value="Genomic_DNA"/>
</dbReference>
<feature type="region of interest" description="Disordered" evidence="1">
    <location>
        <begin position="793"/>
        <end position="818"/>
    </location>
</feature>
<feature type="region of interest" description="Disordered" evidence="1">
    <location>
        <begin position="330"/>
        <end position="367"/>
    </location>
</feature>
<name>A0A9Q0APH3_9PEZI</name>
<reference evidence="3" key="1">
    <citation type="submission" date="2021-03" db="EMBL/GenBank/DDBJ databases">
        <title>Revisited historic fungal species revealed as producer of novel bioactive compounds through whole genome sequencing and comparative genomics.</title>
        <authorList>
            <person name="Vignolle G.A."/>
            <person name="Hochenegger N."/>
            <person name="Mach R.L."/>
            <person name="Mach-Aigner A.R."/>
            <person name="Javad Rahimi M."/>
            <person name="Salim K.A."/>
            <person name="Chan C.M."/>
            <person name="Lim L.B.L."/>
            <person name="Cai F."/>
            <person name="Druzhinina I.S."/>
            <person name="U'Ren J.M."/>
            <person name="Derntl C."/>
        </authorList>
    </citation>
    <scope>NUCLEOTIDE SEQUENCE</scope>
    <source>
        <strain evidence="3">TUCIM 5799</strain>
    </source>
</reference>
<evidence type="ECO:0000256" key="1">
    <source>
        <dbReference type="SAM" id="MobiDB-lite"/>
    </source>
</evidence>
<feature type="region of interest" description="Disordered" evidence="1">
    <location>
        <begin position="380"/>
        <end position="402"/>
    </location>
</feature>
<evidence type="ECO:0000259" key="2">
    <source>
        <dbReference type="Pfam" id="PF10056"/>
    </source>
</evidence>
<feature type="region of interest" description="Disordered" evidence="1">
    <location>
        <begin position="832"/>
        <end position="851"/>
    </location>
</feature>
<accession>A0A9Q0APH3</accession>
<comment type="caution">
    <text evidence="3">The sequence shown here is derived from an EMBL/GenBank/DDBJ whole genome shotgun (WGS) entry which is preliminary data.</text>
</comment>
<feature type="region of interest" description="Disordered" evidence="1">
    <location>
        <begin position="1"/>
        <end position="43"/>
    </location>
</feature>
<protein>
    <recommendedName>
        <fullName evidence="2">DUF2293 domain-containing protein</fullName>
    </recommendedName>
</protein>
<keyword evidence="4" id="KW-1185">Reference proteome</keyword>
<dbReference type="PANTHER" id="PTHR38113:SF1">
    <property type="entry name" value="DUF2293 DOMAIN-CONTAINING PROTEIN"/>
    <property type="match status" value="1"/>
</dbReference>
<evidence type="ECO:0000313" key="4">
    <source>
        <dbReference type="Proteomes" id="UP000829685"/>
    </source>
</evidence>
<evidence type="ECO:0000313" key="3">
    <source>
        <dbReference type="EMBL" id="KAI1869600.1"/>
    </source>
</evidence>
<feature type="compositionally biased region" description="Basic residues" evidence="1">
    <location>
        <begin position="353"/>
        <end position="367"/>
    </location>
</feature>
<sequence length="851" mass="96435">MTREKKKPPLPARGDAAKDRHNKASRMRNADPTIYNGLNAYKQPPPQMKHKSYFVIADNTDRKEKKLETKVTVDRNPPPGFEFIAAGNPQLSKLCKELSREQDAMIFIVSESNGKTLSDELQRLGYHFRQRIVDQAREMLLEHGHTDRARFTIPGRPEVIPEDKEKMMREADAVLRDLFPRIPHTDRAEILLQSFNQANKYFNGSLKVGMNQSMPLARRVQLAAISHIRHTKTRYDELLREGQKWENARKAVEKPCLDIIVKWRGDEETGRDQLDEILQEVIEISDSEGDSEDEYSSEEAIVPNPVGLRARMSPVAARTSHAIQEPVRITEAPTQGQPREPSVILLSPGQPKKTNRKERKAAKKANQRFKRYYQVAETFRQEPHAPPEPPSEVAAGDDFPAGETIHRFGDSRSLQATSSSHIPVSGEGIPQGARLHYDPYAGSPRYREDVTREAMRRQSPLVGHGNCIPPQVGFVSDRQRHDHVPLSPAKHQLHDMLVPSIEPRSPGVVQNRDQPPSYFSHRFEPHAEPPRIVTRSIVHQPSGAARPASPEYLSGLEDLSIKRRRVVSQAESSGLFSNGFIQVNRRPEQAVEHTAGRPISYPIPVSREAQPRPRSPVRYVHRPLEVGREEHRANPVVLNRSDWSGQDEVAYRSRAHPIYVGESTHPTRENAAVRSSNNPIVLDSPRTVGRYIEPHQPSDKLDQYRLPPARPEAIRDVPVREIRHFVDGRPVIYVNEPDPRAFRAQETSRGYSGPLYSQDRTFAYHADPHSYQAPPARDAFDQARHYTEANPRLIAPSHGSMGRGVMDDRMPRPMSPRQGTYEAHYVRDSPQRGWNAAGEAPASYTIAHPPR</sequence>
<dbReference type="Pfam" id="PF10056">
    <property type="entry name" value="DUF2293"/>
    <property type="match status" value="1"/>
</dbReference>
<proteinExistence type="predicted"/>
<gene>
    <name evidence="3" type="ORF">JX265_006690</name>
</gene>
<dbReference type="AlphaFoldDB" id="A0A9Q0APH3"/>
<organism evidence="3 4">
    <name type="scientific">Neoarthrinium moseri</name>
    <dbReference type="NCBI Taxonomy" id="1658444"/>
    <lineage>
        <taxon>Eukaryota</taxon>
        <taxon>Fungi</taxon>
        <taxon>Dikarya</taxon>
        <taxon>Ascomycota</taxon>
        <taxon>Pezizomycotina</taxon>
        <taxon>Sordariomycetes</taxon>
        <taxon>Xylariomycetidae</taxon>
        <taxon>Amphisphaeriales</taxon>
        <taxon>Apiosporaceae</taxon>
        <taxon>Neoarthrinium</taxon>
    </lineage>
</organism>
<dbReference type="PANTHER" id="PTHR38113">
    <property type="match status" value="1"/>
</dbReference>